<organism evidence="15 16">
    <name type="scientific">Lachancea lanzarotensis</name>
    <dbReference type="NCBI Taxonomy" id="1245769"/>
    <lineage>
        <taxon>Eukaryota</taxon>
        <taxon>Fungi</taxon>
        <taxon>Dikarya</taxon>
        <taxon>Ascomycota</taxon>
        <taxon>Saccharomycotina</taxon>
        <taxon>Saccharomycetes</taxon>
        <taxon>Saccharomycetales</taxon>
        <taxon>Saccharomycetaceae</taxon>
        <taxon>Lachancea</taxon>
    </lineage>
</organism>
<evidence type="ECO:0000256" key="1">
    <source>
        <dbReference type="ARBA" id="ARBA00001936"/>
    </source>
</evidence>
<evidence type="ECO:0000256" key="11">
    <source>
        <dbReference type="ARBA" id="ARBA00023211"/>
    </source>
</evidence>
<protein>
    <submittedName>
        <fullName evidence="15">LALA0S04e06964g1_1</fullName>
    </submittedName>
</protein>
<dbReference type="GO" id="GO:0006401">
    <property type="term" value="P:RNA catabolic process"/>
    <property type="evidence" value="ECO:0007669"/>
    <property type="project" value="EnsemblFungi"/>
</dbReference>
<accession>A0A0C7MQC8</accession>
<keyword evidence="11" id="KW-0464">Manganese</keyword>
<comment type="cofactor">
    <cofactor evidence="3">
        <name>Fe(2+)</name>
        <dbReference type="ChEBI" id="CHEBI:29033"/>
    </cofactor>
</comment>
<dbReference type="PANTHER" id="PTHR12849">
    <property type="entry name" value="RNA LARIAT DEBRANCHING ENZYME"/>
    <property type="match status" value="1"/>
</dbReference>
<name>A0A0C7MQC8_9SACH</name>
<evidence type="ECO:0000256" key="9">
    <source>
        <dbReference type="ARBA" id="ARBA00022833"/>
    </source>
</evidence>
<dbReference type="HOGENOM" id="CLU_005893_1_0_1"/>
<evidence type="ECO:0000256" key="4">
    <source>
        <dbReference type="ARBA" id="ARBA00004123"/>
    </source>
</evidence>
<dbReference type="InterPro" id="IPR041816">
    <property type="entry name" value="Dbr1_N"/>
</dbReference>
<comment type="subcellular location">
    <subcellularLocation>
        <location evidence="4">Nucleus</location>
    </subcellularLocation>
</comment>
<dbReference type="Proteomes" id="UP000054304">
    <property type="component" value="Unassembled WGS sequence"/>
</dbReference>
<dbReference type="Pfam" id="PF05011">
    <property type="entry name" value="DBR1"/>
    <property type="match status" value="1"/>
</dbReference>
<dbReference type="GO" id="GO:0005506">
    <property type="term" value="F:iron ion binding"/>
    <property type="evidence" value="ECO:0007669"/>
    <property type="project" value="EnsemblFungi"/>
</dbReference>
<gene>
    <name evidence="15" type="ORF">LALA0_S04e06964g</name>
</gene>
<keyword evidence="6" id="KW-0507">mRNA processing</keyword>
<dbReference type="CDD" id="cd00844">
    <property type="entry name" value="MPP_Dbr1_N"/>
    <property type="match status" value="1"/>
</dbReference>
<evidence type="ECO:0000256" key="5">
    <source>
        <dbReference type="ARBA" id="ARBA00006045"/>
    </source>
</evidence>
<keyword evidence="12" id="KW-0539">Nucleus</keyword>
<evidence type="ECO:0000256" key="12">
    <source>
        <dbReference type="ARBA" id="ARBA00023242"/>
    </source>
</evidence>
<evidence type="ECO:0000256" key="2">
    <source>
        <dbReference type="ARBA" id="ARBA00001947"/>
    </source>
</evidence>
<keyword evidence="16" id="KW-1185">Reference proteome</keyword>
<dbReference type="GO" id="GO:0005634">
    <property type="term" value="C:nucleus"/>
    <property type="evidence" value="ECO:0007669"/>
    <property type="project" value="UniProtKB-SubCell"/>
</dbReference>
<comment type="similarity">
    <text evidence="5">Belongs to the lariat debranching enzyme family.</text>
</comment>
<dbReference type="InterPro" id="IPR029052">
    <property type="entry name" value="Metallo-depent_PP-like"/>
</dbReference>
<dbReference type="GO" id="GO:0007124">
    <property type="term" value="P:pseudohyphal growth"/>
    <property type="evidence" value="ECO:0007669"/>
    <property type="project" value="EnsemblFungi"/>
</dbReference>
<evidence type="ECO:0000313" key="15">
    <source>
        <dbReference type="EMBL" id="CEP62065.1"/>
    </source>
</evidence>
<evidence type="ECO:0000256" key="10">
    <source>
        <dbReference type="ARBA" id="ARBA00023004"/>
    </source>
</evidence>
<evidence type="ECO:0000256" key="8">
    <source>
        <dbReference type="ARBA" id="ARBA00022801"/>
    </source>
</evidence>
<evidence type="ECO:0000256" key="3">
    <source>
        <dbReference type="ARBA" id="ARBA00001954"/>
    </source>
</evidence>
<dbReference type="AlphaFoldDB" id="A0A0C7MQC8"/>
<keyword evidence="9" id="KW-0862">Zinc</keyword>
<dbReference type="GO" id="GO:0045292">
    <property type="term" value="P:mRNA cis splicing, via spliceosome"/>
    <property type="evidence" value="ECO:0007669"/>
    <property type="project" value="EnsemblFungi"/>
</dbReference>
<evidence type="ECO:0000256" key="7">
    <source>
        <dbReference type="ARBA" id="ARBA00022723"/>
    </source>
</evidence>
<dbReference type="GO" id="GO:0032197">
    <property type="term" value="P:retrotransposition"/>
    <property type="evidence" value="ECO:0007669"/>
    <property type="project" value="EnsemblFungi"/>
</dbReference>
<dbReference type="EMBL" id="LN736363">
    <property type="protein sequence ID" value="CEP62065.1"/>
    <property type="molecule type" value="Genomic_DNA"/>
</dbReference>
<reference evidence="15 16" key="1">
    <citation type="submission" date="2014-12" db="EMBL/GenBank/DDBJ databases">
        <authorList>
            <person name="Neuveglise Cecile"/>
        </authorList>
    </citation>
    <scope>NUCLEOTIDE SEQUENCE [LARGE SCALE GENOMIC DNA]</scope>
    <source>
        <strain evidence="15 16">CBS 12615</strain>
    </source>
</reference>
<dbReference type="InterPro" id="IPR007708">
    <property type="entry name" value="DBR1_C"/>
</dbReference>
<sequence>MSQSLSIAVQGCAHGELSTIYKAIEDRCKTKWPDLLIILGDFQSLRNEQDLESIAVPEKYKKMGDFHKYYSGELQAPLPTIFIGGNHECMQGLAELPFGGFVAENFYYMGYSGSIVVKGVVISGLSGIYKRHDFNAARPSLAVIKSQGWGKYVRNLYHVRQSDVEPLFMLDHTDVMLSHDWPNGIVQHGDTKRLLKLKPFFKEDIRSNNLGSPVSWQLLRKLMPKWWLSAHLHVKFEAEFVNNKRGLEERNPDEIDLDLDFDPQTQAPEKPLTTRFLALDKCGRNRKHLEIITLSVDPNHATFYDGPLKIYSNPEFVANRKFLAEHPCTERLEGLDFDQLREDRGPLKDVNWEDYELKDFK</sequence>
<dbReference type="Pfam" id="PF00149">
    <property type="entry name" value="Metallophos"/>
    <property type="match status" value="1"/>
</dbReference>
<feature type="domain" description="Calcineurin-like phosphoesterase" evidence="13">
    <location>
        <begin position="6"/>
        <end position="234"/>
    </location>
</feature>
<comment type="cofactor">
    <cofactor evidence="1">
        <name>Mn(2+)</name>
        <dbReference type="ChEBI" id="CHEBI:29035"/>
    </cofactor>
</comment>
<evidence type="ECO:0000259" key="13">
    <source>
        <dbReference type="Pfam" id="PF00149"/>
    </source>
</evidence>
<evidence type="ECO:0000313" key="16">
    <source>
        <dbReference type="Proteomes" id="UP000054304"/>
    </source>
</evidence>
<dbReference type="OrthoDB" id="407609at2759"/>
<proteinExistence type="inferred from homology"/>
<feature type="domain" description="Lariat debranching enzyme C-terminal" evidence="14">
    <location>
        <begin position="273"/>
        <end position="318"/>
    </location>
</feature>
<comment type="cofactor">
    <cofactor evidence="2">
        <name>Zn(2+)</name>
        <dbReference type="ChEBI" id="CHEBI:29105"/>
    </cofactor>
</comment>
<keyword evidence="7" id="KW-0479">Metal-binding</keyword>
<dbReference type="InterPro" id="IPR004843">
    <property type="entry name" value="Calcineurin-like_PHP"/>
</dbReference>
<keyword evidence="10" id="KW-0408">Iron</keyword>
<dbReference type="GeneID" id="34685513"/>
<dbReference type="PANTHER" id="PTHR12849:SF0">
    <property type="entry name" value="LARIAT DEBRANCHING ENZYME"/>
    <property type="match status" value="1"/>
</dbReference>
<dbReference type="GO" id="GO:0030145">
    <property type="term" value="F:manganese ion binding"/>
    <property type="evidence" value="ECO:0007669"/>
    <property type="project" value="EnsemblFungi"/>
</dbReference>
<dbReference type="GO" id="GO:0008419">
    <property type="term" value="F:RNA lariat debranching enzyme activity"/>
    <property type="evidence" value="ECO:0007669"/>
    <property type="project" value="EnsemblFungi"/>
</dbReference>
<dbReference type="GO" id="GO:0008270">
    <property type="term" value="F:zinc ion binding"/>
    <property type="evidence" value="ECO:0007669"/>
    <property type="project" value="EnsemblFungi"/>
</dbReference>
<dbReference type="STRING" id="1245769.A0A0C7MQC8"/>
<evidence type="ECO:0000259" key="14">
    <source>
        <dbReference type="Pfam" id="PF05011"/>
    </source>
</evidence>
<keyword evidence="8" id="KW-0378">Hydrolase</keyword>
<evidence type="ECO:0000256" key="6">
    <source>
        <dbReference type="ARBA" id="ARBA00022664"/>
    </source>
</evidence>
<dbReference type="SUPFAM" id="SSF56300">
    <property type="entry name" value="Metallo-dependent phosphatases"/>
    <property type="match status" value="1"/>
</dbReference>
<dbReference type="RefSeq" id="XP_022628295.1">
    <property type="nucleotide sequence ID" value="XM_022772874.1"/>
</dbReference>
<dbReference type="GO" id="GO:0016074">
    <property type="term" value="P:sno(s)RNA metabolic process"/>
    <property type="evidence" value="ECO:0007669"/>
    <property type="project" value="EnsemblFungi"/>
</dbReference>